<dbReference type="PANTHER" id="PTHR31297">
    <property type="entry name" value="GLUCAN ENDO-1,6-BETA-GLUCOSIDASE B"/>
    <property type="match status" value="1"/>
</dbReference>
<organism evidence="10 11">
    <name type="scientific">Sanghuangporus baumii</name>
    <name type="common">Phellinus baumii</name>
    <dbReference type="NCBI Taxonomy" id="108892"/>
    <lineage>
        <taxon>Eukaryota</taxon>
        <taxon>Fungi</taxon>
        <taxon>Dikarya</taxon>
        <taxon>Basidiomycota</taxon>
        <taxon>Agaricomycotina</taxon>
        <taxon>Agaricomycetes</taxon>
        <taxon>Hymenochaetales</taxon>
        <taxon>Hymenochaetaceae</taxon>
        <taxon>Sanghuangporus</taxon>
    </lineage>
</organism>
<dbReference type="GO" id="GO:0009986">
    <property type="term" value="C:cell surface"/>
    <property type="evidence" value="ECO:0007669"/>
    <property type="project" value="TreeGrafter"/>
</dbReference>
<evidence type="ECO:0000259" key="9">
    <source>
        <dbReference type="Pfam" id="PF00150"/>
    </source>
</evidence>
<dbReference type="InterPro" id="IPR001547">
    <property type="entry name" value="Glyco_hydro_5"/>
</dbReference>
<evidence type="ECO:0000256" key="6">
    <source>
        <dbReference type="ARBA" id="ARBA00038929"/>
    </source>
</evidence>
<dbReference type="Proteomes" id="UP000757232">
    <property type="component" value="Unassembled WGS sequence"/>
</dbReference>
<dbReference type="EC" id="3.2.1.58" evidence="6"/>
<dbReference type="GO" id="GO:0005576">
    <property type="term" value="C:extracellular region"/>
    <property type="evidence" value="ECO:0007669"/>
    <property type="project" value="TreeGrafter"/>
</dbReference>
<proteinExistence type="inferred from homology"/>
<gene>
    <name evidence="10" type="ORF">A7U60_g3838</name>
</gene>
<dbReference type="GO" id="GO:0009251">
    <property type="term" value="P:glucan catabolic process"/>
    <property type="evidence" value="ECO:0007669"/>
    <property type="project" value="TreeGrafter"/>
</dbReference>
<evidence type="ECO:0000256" key="5">
    <source>
        <dbReference type="ARBA" id="ARBA00036824"/>
    </source>
</evidence>
<keyword evidence="8" id="KW-0732">Signal</keyword>
<evidence type="ECO:0000313" key="10">
    <source>
        <dbReference type="EMBL" id="OCB89030.1"/>
    </source>
</evidence>
<dbReference type="InterPro" id="IPR017853">
    <property type="entry name" value="GH"/>
</dbReference>
<comment type="similarity">
    <text evidence="1 7">Belongs to the glycosyl hydrolase 5 (cellulase A) family.</text>
</comment>
<accession>A0A9Q5I043</accession>
<comment type="catalytic activity">
    <reaction evidence="5">
        <text>Successive hydrolysis of beta-D-glucose units from the non-reducing ends of (1-&gt;3)-beta-D-glucans, releasing alpha-glucose.</text>
        <dbReference type="EC" id="3.2.1.58"/>
    </reaction>
</comment>
<reference evidence="10" key="1">
    <citation type="submission" date="2016-06" db="EMBL/GenBank/DDBJ databases">
        <title>Draft Genome sequence of the fungus Inonotus baumii.</title>
        <authorList>
            <person name="Zhu H."/>
            <person name="Lin W."/>
        </authorList>
    </citation>
    <scope>NUCLEOTIDE SEQUENCE</scope>
    <source>
        <strain evidence="10">821</strain>
    </source>
</reference>
<evidence type="ECO:0000256" key="1">
    <source>
        <dbReference type="ARBA" id="ARBA00005641"/>
    </source>
</evidence>
<dbReference type="AlphaFoldDB" id="A0A9Q5I043"/>
<dbReference type="EMBL" id="LNZH02000166">
    <property type="protein sequence ID" value="OCB89030.1"/>
    <property type="molecule type" value="Genomic_DNA"/>
</dbReference>
<dbReference type="PROSITE" id="PS51257">
    <property type="entry name" value="PROKAR_LIPOPROTEIN"/>
    <property type="match status" value="1"/>
</dbReference>
<dbReference type="GO" id="GO:0071555">
    <property type="term" value="P:cell wall organization"/>
    <property type="evidence" value="ECO:0007669"/>
    <property type="project" value="UniProtKB-KW"/>
</dbReference>
<dbReference type="OrthoDB" id="62120at2759"/>
<name>A0A9Q5I043_SANBA</name>
<dbReference type="Gene3D" id="3.20.20.80">
    <property type="entry name" value="Glycosidases"/>
    <property type="match status" value="1"/>
</dbReference>
<protein>
    <recommendedName>
        <fullName evidence="6">glucan 1,3-beta-glucosidase</fullName>
        <ecNumber evidence="6">3.2.1.58</ecNumber>
    </recommendedName>
</protein>
<feature type="domain" description="Glycoside hydrolase family 5" evidence="9">
    <location>
        <begin position="88"/>
        <end position="239"/>
    </location>
</feature>
<sequence>MTRSLLGSATTLLVLGACLLKNAPTVRADDPIAPGFPYGSQKVRGVNLGGWLVLEPWITPSLFDNTGNSAIVDEWTFCEFQSTSTARAALQNHWNTFYTESDFTDIAAAGLNHVRLPIGYWAFDVQNGEPFIQGQLPYLQKAVTWAGNHGLKLIVDLHGAPGSQNGFDNSGQRKDYPEWQSNQSNIDRTNAIIKQIASMFASNPSVVSVIAPLNEPAGYYSEVLDATRQYWRDSYGNIRFPFGSDQQSDTLVLIHDAFQSLSSWNNFMPPPDFQGVAMDTHIYQVFSDGEVAQSEDAHVNEACSHGGDLSSFQLWTIVGEWSPARTDCAKYLNGRGVGARYDGSYSGSSRVGSCQGLSGSASTFSDDYKTFLRRFWEAQTSTYESGAGWIQWTWKTEEGTGEEWSYAKGLQYGWIPRNPTTRRFPNVCG</sequence>
<feature type="chain" id="PRO_5040143408" description="glucan 1,3-beta-glucosidase" evidence="8">
    <location>
        <begin position="29"/>
        <end position="429"/>
    </location>
</feature>
<evidence type="ECO:0000313" key="11">
    <source>
        <dbReference type="Proteomes" id="UP000757232"/>
    </source>
</evidence>
<dbReference type="GO" id="GO:0004338">
    <property type="term" value="F:glucan exo-1,3-beta-glucosidase activity"/>
    <property type="evidence" value="ECO:0007669"/>
    <property type="project" value="UniProtKB-EC"/>
</dbReference>
<keyword evidence="3 7" id="KW-0326">Glycosidase</keyword>
<evidence type="ECO:0000256" key="7">
    <source>
        <dbReference type="RuleBase" id="RU361153"/>
    </source>
</evidence>
<keyword evidence="11" id="KW-1185">Reference proteome</keyword>
<feature type="signal peptide" evidence="8">
    <location>
        <begin position="1"/>
        <end position="28"/>
    </location>
</feature>
<evidence type="ECO:0000256" key="4">
    <source>
        <dbReference type="ARBA" id="ARBA00023316"/>
    </source>
</evidence>
<keyword evidence="4" id="KW-0961">Cell wall biogenesis/degradation</keyword>
<keyword evidence="2 7" id="KW-0378">Hydrolase</keyword>
<dbReference type="FunFam" id="3.20.20.80:FF:000033">
    <property type="entry name" value="Glucan 1,3-beta-glucosidase A"/>
    <property type="match status" value="1"/>
</dbReference>
<dbReference type="PANTHER" id="PTHR31297:SF42">
    <property type="entry name" value="GLYCOSIDE HYDROLASE FAMILY 5 DOMAIN-CONTAINING PROTEIN"/>
    <property type="match status" value="1"/>
</dbReference>
<dbReference type="Pfam" id="PF00150">
    <property type="entry name" value="Cellulase"/>
    <property type="match status" value="1"/>
</dbReference>
<evidence type="ECO:0000256" key="8">
    <source>
        <dbReference type="SAM" id="SignalP"/>
    </source>
</evidence>
<dbReference type="InterPro" id="IPR050386">
    <property type="entry name" value="Glycosyl_hydrolase_5"/>
</dbReference>
<evidence type="ECO:0000256" key="3">
    <source>
        <dbReference type="ARBA" id="ARBA00023295"/>
    </source>
</evidence>
<comment type="caution">
    <text evidence="10">The sequence shown here is derived from an EMBL/GenBank/DDBJ whole genome shotgun (WGS) entry which is preliminary data.</text>
</comment>
<evidence type="ECO:0000256" key="2">
    <source>
        <dbReference type="ARBA" id="ARBA00022801"/>
    </source>
</evidence>
<dbReference type="SUPFAM" id="SSF51445">
    <property type="entry name" value="(Trans)glycosidases"/>
    <property type="match status" value="1"/>
</dbReference>